<reference evidence="1 2" key="1">
    <citation type="journal article" date="2018" name="Emerg. Microbes Infect.">
        <title>Phenotypic and molecular analysis of nontypeable Group B streptococci: identification of cps2a and hybrid cps2a/cps5 Group B streptococcal capsule gene clusters.</title>
        <authorList>
            <person name="Alhhazmi A."/>
            <person name="Tyrrell G.J."/>
        </authorList>
    </citation>
    <scope>NUCLEOTIDE SEQUENCE [LARGE SCALE GENOMIC DNA]</scope>
    <source>
        <strain evidence="1 2">PLGBS17</strain>
    </source>
</reference>
<proteinExistence type="predicted"/>
<gene>
    <name evidence="1" type="ORF">C4618_04830</name>
</gene>
<dbReference type="EMBL" id="QHGZ01000123">
    <property type="protein sequence ID" value="RDY82854.1"/>
    <property type="molecule type" value="Genomic_DNA"/>
</dbReference>
<dbReference type="AlphaFoldDB" id="A0A3D8W327"/>
<name>A0A3D8W327_STRAG</name>
<evidence type="ECO:0000313" key="1">
    <source>
        <dbReference type="EMBL" id="RDY82854.1"/>
    </source>
</evidence>
<comment type="caution">
    <text evidence="1">The sequence shown here is derived from an EMBL/GenBank/DDBJ whole genome shotgun (WGS) entry which is preliminary data.</text>
</comment>
<accession>A0A3D8W327</accession>
<sequence>MHKTSKGIDIIGSLDYTIWYQMSQILEVIL</sequence>
<protein>
    <submittedName>
        <fullName evidence="1">Uncharacterized protein</fullName>
    </submittedName>
</protein>
<evidence type="ECO:0000313" key="2">
    <source>
        <dbReference type="Proteomes" id="UP000256718"/>
    </source>
</evidence>
<dbReference type="Proteomes" id="UP000256718">
    <property type="component" value="Unassembled WGS sequence"/>
</dbReference>
<organism evidence="1 2">
    <name type="scientific">Streptococcus agalactiae</name>
    <dbReference type="NCBI Taxonomy" id="1311"/>
    <lineage>
        <taxon>Bacteria</taxon>
        <taxon>Bacillati</taxon>
        <taxon>Bacillota</taxon>
        <taxon>Bacilli</taxon>
        <taxon>Lactobacillales</taxon>
        <taxon>Streptococcaceae</taxon>
        <taxon>Streptococcus</taxon>
    </lineage>
</organism>